<dbReference type="InterPro" id="IPR033132">
    <property type="entry name" value="GH_1_N_CS"/>
</dbReference>
<dbReference type="STRING" id="225164.V3ZK85"/>
<dbReference type="HOGENOM" id="CLU_001859_1_3_1"/>
<feature type="non-terminal residue" evidence="7">
    <location>
        <position position="1"/>
    </location>
</feature>
<dbReference type="AlphaFoldDB" id="V3ZK85"/>
<evidence type="ECO:0000256" key="5">
    <source>
        <dbReference type="ARBA" id="ARBA00023295"/>
    </source>
</evidence>
<dbReference type="GO" id="GO:0008422">
    <property type="term" value="F:beta-glucosidase activity"/>
    <property type="evidence" value="ECO:0007669"/>
    <property type="project" value="TreeGrafter"/>
</dbReference>
<dbReference type="PANTHER" id="PTHR10353">
    <property type="entry name" value="GLYCOSYL HYDROLASE"/>
    <property type="match status" value="1"/>
</dbReference>
<dbReference type="PROSITE" id="PS00653">
    <property type="entry name" value="GLYCOSYL_HYDROL_F1_2"/>
    <property type="match status" value="1"/>
</dbReference>
<dbReference type="OMA" id="IHRPLDW"/>
<dbReference type="InterPro" id="IPR001360">
    <property type="entry name" value="Glyco_hydro_1"/>
</dbReference>
<dbReference type="Pfam" id="PF00232">
    <property type="entry name" value="Glyco_hydro_1"/>
    <property type="match status" value="1"/>
</dbReference>
<organism evidence="7 8">
    <name type="scientific">Lottia gigantea</name>
    <name type="common">Giant owl limpet</name>
    <dbReference type="NCBI Taxonomy" id="225164"/>
    <lineage>
        <taxon>Eukaryota</taxon>
        <taxon>Metazoa</taxon>
        <taxon>Spiralia</taxon>
        <taxon>Lophotrochozoa</taxon>
        <taxon>Mollusca</taxon>
        <taxon>Gastropoda</taxon>
        <taxon>Patellogastropoda</taxon>
        <taxon>Lottioidea</taxon>
        <taxon>Lottiidae</taxon>
        <taxon>Lottia</taxon>
    </lineage>
</organism>
<dbReference type="InterPro" id="IPR017853">
    <property type="entry name" value="GH"/>
</dbReference>
<evidence type="ECO:0000256" key="4">
    <source>
        <dbReference type="ARBA" id="ARBA00023180"/>
    </source>
</evidence>
<name>V3ZK85_LOTGI</name>
<dbReference type="OrthoDB" id="65569at2759"/>
<keyword evidence="4" id="KW-0325">Glycoprotein</keyword>
<accession>V3ZK85</accession>
<dbReference type="RefSeq" id="XP_009064663.1">
    <property type="nucleotide sequence ID" value="XM_009066415.1"/>
</dbReference>
<reference evidence="7 8" key="1">
    <citation type="journal article" date="2013" name="Nature">
        <title>Insights into bilaterian evolution from three spiralian genomes.</title>
        <authorList>
            <person name="Simakov O."/>
            <person name="Marletaz F."/>
            <person name="Cho S.J."/>
            <person name="Edsinger-Gonzales E."/>
            <person name="Havlak P."/>
            <person name="Hellsten U."/>
            <person name="Kuo D.H."/>
            <person name="Larsson T."/>
            <person name="Lv J."/>
            <person name="Arendt D."/>
            <person name="Savage R."/>
            <person name="Osoegawa K."/>
            <person name="de Jong P."/>
            <person name="Grimwood J."/>
            <person name="Chapman J.A."/>
            <person name="Shapiro H."/>
            <person name="Aerts A."/>
            <person name="Otillar R.P."/>
            <person name="Terry A.Y."/>
            <person name="Boore J.L."/>
            <person name="Grigoriev I.V."/>
            <person name="Lindberg D.R."/>
            <person name="Seaver E.C."/>
            <person name="Weisblat D.A."/>
            <person name="Putnam N.H."/>
            <person name="Rokhsar D.S."/>
        </authorList>
    </citation>
    <scope>NUCLEOTIDE SEQUENCE [LARGE SCALE GENOMIC DNA]</scope>
</reference>
<protein>
    <recommendedName>
        <fullName evidence="9">Beta-glucosidase</fullName>
    </recommendedName>
</protein>
<evidence type="ECO:0000313" key="7">
    <source>
        <dbReference type="EMBL" id="ESO84672.1"/>
    </source>
</evidence>
<evidence type="ECO:0000256" key="1">
    <source>
        <dbReference type="ARBA" id="ARBA00010838"/>
    </source>
</evidence>
<dbReference type="FunFam" id="3.20.20.80:FF:000013">
    <property type="entry name" value="lactase-phlorizin hydrolase"/>
    <property type="match status" value="1"/>
</dbReference>
<keyword evidence="8" id="KW-1185">Reference proteome</keyword>
<dbReference type="EMBL" id="KB203440">
    <property type="protein sequence ID" value="ESO84672.1"/>
    <property type="molecule type" value="Genomic_DNA"/>
</dbReference>
<proteinExistence type="inferred from homology"/>
<gene>
    <name evidence="7" type="ORF">LOTGIDRAFT_131756</name>
</gene>
<dbReference type="SUPFAM" id="SSF51445">
    <property type="entry name" value="(Trans)glycosidases"/>
    <property type="match status" value="1"/>
</dbReference>
<keyword evidence="3" id="KW-0378">Hydrolase</keyword>
<dbReference type="CTD" id="20233218"/>
<dbReference type="KEGG" id="lgi:LOTGIDRAFT_131756"/>
<sequence>FPQGFEWGLATSAYQVEGAWNEDGKGPSIWDIFVHTSGQIYMNETADVTCDSYHNYKEDVQLLRNVGVTVYRLSISWPRLMPDGTPASLNQAGVDYYNNLINELIKYNIKPLVTLYHWDLPQALQAKYGGWLNESVVDDFRNYADKCFELFGDRVKSWITHNEPHVTCSNGYEYGTFAPGINYTGFGGYMCSHNIIKSHAAVYHTYDSKYRATQGGQVGITLNINWMEPMTESSVDLDASYRALEFMLGWHGNAILDNGDYPDVMKQYIGEKSRRQGYTKSRLPEFTETEKAYNKGTFDFVGINHYGSSLISDHPDPYSKPGYLVDADTKAIDDLCWPTTLADWETVNPWGMRKILNYVKTRYNNPPIYITENGIPDNELDDETRISFYRRYMNEALKAVNDGVNLKGYVAWSLLDNFEWDYGYTIKFGVHQVNFSDPNRPRTPRKSVSAYQKIIKDNGFLEDN</sequence>
<evidence type="ECO:0008006" key="9">
    <source>
        <dbReference type="Google" id="ProtNLM"/>
    </source>
</evidence>
<dbReference type="Gene3D" id="3.20.20.80">
    <property type="entry name" value="Glycosidases"/>
    <property type="match status" value="1"/>
</dbReference>
<keyword evidence="5" id="KW-0326">Glycosidase</keyword>
<dbReference type="GO" id="GO:0005975">
    <property type="term" value="P:carbohydrate metabolic process"/>
    <property type="evidence" value="ECO:0007669"/>
    <property type="project" value="InterPro"/>
</dbReference>
<evidence type="ECO:0000256" key="2">
    <source>
        <dbReference type="ARBA" id="ARBA00011738"/>
    </source>
</evidence>
<comment type="subunit">
    <text evidence="2">Homodimer.</text>
</comment>
<comment type="similarity">
    <text evidence="1 6">Belongs to the glycosyl hydrolase 1 family.</text>
</comment>
<evidence type="ECO:0000313" key="8">
    <source>
        <dbReference type="Proteomes" id="UP000030746"/>
    </source>
</evidence>
<dbReference type="Proteomes" id="UP000030746">
    <property type="component" value="Unassembled WGS sequence"/>
</dbReference>
<evidence type="ECO:0000256" key="3">
    <source>
        <dbReference type="ARBA" id="ARBA00022801"/>
    </source>
</evidence>
<dbReference type="PANTHER" id="PTHR10353:SF36">
    <property type="entry name" value="LP05116P"/>
    <property type="match status" value="1"/>
</dbReference>
<dbReference type="GeneID" id="20233218"/>
<dbReference type="PRINTS" id="PR00131">
    <property type="entry name" value="GLHYDRLASE1"/>
</dbReference>
<evidence type="ECO:0000256" key="6">
    <source>
        <dbReference type="RuleBase" id="RU003690"/>
    </source>
</evidence>